<evidence type="ECO:0000256" key="1">
    <source>
        <dbReference type="ARBA" id="ARBA00001936"/>
    </source>
</evidence>
<evidence type="ECO:0000313" key="8">
    <source>
        <dbReference type="EMBL" id="USG62606.1"/>
    </source>
</evidence>
<evidence type="ECO:0000256" key="3">
    <source>
        <dbReference type="ARBA" id="ARBA00022723"/>
    </source>
</evidence>
<gene>
    <name evidence="8" type="ORF">NBZ79_06405</name>
</gene>
<comment type="cofactor">
    <cofactor evidence="1">
        <name>Mn(2+)</name>
        <dbReference type="ChEBI" id="CHEBI:29035"/>
    </cofactor>
</comment>
<evidence type="ECO:0000313" key="9">
    <source>
        <dbReference type="Proteomes" id="UP001056291"/>
    </source>
</evidence>
<dbReference type="RefSeq" id="WP_251936532.1">
    <property type="nucleotide sequence ID" value="NZ_CP098747.1"/>
</dbReference>
<evidence type="ECO:0000256" key="2">
    <source>
        <dbReference type="ARBA" id="ARBA00001946"/>
    </source>
</evidence>
<keyword evidence="5" id="KW-0520">NAD</keyword>
<accession>A0ABY4WD93</accession>
<reference evidence="8" key="1">
    <citation type="submission" date="2022-06" db="EMBL/GenBank/DDBJ databases">
        <title>Sneathiella actinostolidae sp. nov., isolated from a sea anemonein the Western Pacific Ocean.</title>
        <authorList>
            <person name="Wei M.J."/>
        </authorList>
    </citation>
    <scope>NUCLEOTIDE SEQUENCE</scope>
    <source>
        <strain evidence="8">PHK-P5</strain>
    </source>
</reference>
<keyword evidence="9" id="KW-1185">Reference proteome</keyword>
<sequence>MGTLSNSFKIAVFEGDGIGPEITKPTLEILKSASSNYEGFSLDFEFLPAGAGHYRDTGSALPKESMDRARAADAILLSAIGLPDVRYKDGTEIRPQVDLRFNLDLYAGVRPVKIYPGAKCPLSDPRAKDIDFVLVRESTEGLFAHMHDGKVVDDQYATETLKITRSTSEKLFDFSFSLARQRAAEKGRPGKVTCVDKANIFRSFWFFRSIFEERAKSFPDVISDAAYVDAMAMWMVQKPWDFDILVTENMFGDILSDLGAGIMGSLGIAPSADIGDDHAVFQPCHGSAPDIAGQGVANPLAMILSAGMMMTWLGHQHGVPQLIECGQGIDDAVTRVLANERGLTRDLGGQLGTEECALAVLEALPSNGSDGNPEAS</sequence>
<dbReference type="Proteomes" id="UP001056291">
    <property type="component" value="Chromosome"/>
</dbReference>
<dbReference type="SUPFAM" id="SSF53659">
    <property type="entry name" value="Isocitrate/Isopropylmalate dehydrogenase-like"/>
    <property type="match status" value="1"/>
</dbReference>
<dbReference type="Pfam" id="PF00180">
    <property type="entry name" value="Iso_dh"/>
    <property type="match status" value="1"/>
</dbReference>
<dbReference type="InterPro" id="IPR024084">
    <property type="entry name" value="IsoPropMal-DH-like_dom"/>
</dbReference>
<keyword evidence="3" id="KW-0479">Metal-binding</keyword>
<dbReference type="PROSITE" id="PS00470">
    <property type="entry name" value="IDH_IMDH"/>
    <property type="match status" value="1"/>
</dbReference>
<comment type="cofactor">
    <cofactor evidence="2">
        <name>Mg(2+)</name>
        <dbReference type="ChEBI" id="CHEBI:18420"/>
    </cofactor>
</comment>
<evidence type="ECO:0000256" key="4">
    <source>
        <dbReference type="ARBA" id="ARBA00023002"/>
    </source>
</evidence>
<name>A0ABY4WD93_9PROT</name>
<evidence type="ECO:0000256" key="5">
    <source>
        <dbReference type="ARBA" id="ARBA00023027"/>
    </source>
</evidence>
<dbReference type="SMART" id="SM01329">
    <property type="entry name" value="Iso_dh"/>
    <property type="match status" value="1"/>
</dbReference>
<dbReference type="EMBL" id="CP098747">
    <property type="protein sequence ID" value="USG62606.1"/>
    <property type="molecule type" value="Genomic_DNA"/>
</dbReference>
<keyword evidence="6" id="KW-0464">Manganese</keyword>
<keyword evidence="4" id="KW-0560">Oxidoreductase</keyword>
<dbReference type="Gene3D" id="3.40.718.10">
    <property type="entry name" value="Isopropylmalate Dehydrogenase"/>
    <property type="match status" value="1"/>
</dbReference>
<dbReference type="PANTHER" id="PTHR43275">
    <property type="entry name" value="D-MALATE DEHYDROGENASE [DECARBOXYLATING]"/>
    <property type="match status" value="1"/>
</dbReference>
<evidence type="ECO:0000256" key="6">
    <source>
        <dbReference type="ARBA" id="ARBA00023211"/>
    </source>
</evidence>
<dbReference type="PANTHER" id="PTHR43275:SF1">
    <property type="entry name" value="D-MALATE DEHYDROGENASE [DECARBOXYLATING]"/>
    <property type="match status" value="1"/>
</dbReference>
<proteinExistence type="predicted"/>
<protein>
    <submittedName>
        <fullName evidence="8">Isocitrate/isopropylmalate dehydrogenase family protein</fullName>
    </submittedName>
</protein>
<feature type="domain" description="Isopropylmalate dehydrogenase-like" evidence="7">
    <location>
        <begin position="9"/>
        <end position="360"/>
    </location>
</feature>
<evidence type="ECO:0000259" key="7">
    <source>
        <dbReference type="SMART" id="SM01329"/>
    </source>
</evidence>
<dbReference type="InterPro" id="IPR019818">
    <property type="entry name" value="IsoCit/isopropylmalate_DH_CS"/>
</dbReference>
<dbReference type="InterPro" id="IPR050501">
    <property type="entry name" value="ICDH/IPMDH"/>
</dbReference>
<organism evidence="8 9">
    <name type="scientific">Sneathiella marina</name>
    <dbReference type="NCBI Taxonomy" id="2950108"/>
    <lineage>
        <taxon>Bacteria</taxon>
        <taxon>Pseudomonadati</taxon>
        <taxon>Pseudomonadota</taxon>
        <taxon>Alphaproteobacteria</taxon>
        <taxon>Sneathiellales</taxon>
        <taxon>Sneathiellaceae</taxon>
        <taxon>Sneathiella</taxon>
    </lineage>
</organism>